<evidence type="ECO:0000259" key="1">
    <source>
        <dbReference type="Pfam" id="PF03992"/>
    </source>
</evidence>
<dbReference type="InterPro" id="IPR011008">
    <property type="entry name" value="Dimeric_a/b-barrel"/>
</dbReference>
<dbReference type="Gene3D" id="3.30.70.100">
    <property type="match status" value="1"/>
</dbReference>
<gene>
    <name evidence="2" type="ORF">PILCRDRAFT_88659</name>
</gene>
<dbReference type="InParanoid" id="A0A0C3B7H3"/>
<reference evidence="2 3" key="1">
    <citation type="submission" date="2014-04" db="EMBL/GenBank/DDBJ databases">
        <authorList>
            <consortium name="DOE Joint Genome Institute"/>
            <person name="Kuo A."/>
            <person name="Tarkka M."/>
            <person name="Buscot F."/>
            <person name="Kohler A."/>
            <person name="Nagy L.G."/>
            <person name="Floudas D."/>
            <person name="Copeland A."/>
            <person name="Barry K.W."/>
            <person name="Cichocki N."/>
            <person name="Veneault-Fourrey C."/>
            <person name="LaButti K."/>
            <person name="Lindquist E.A."/>
            <person name="Lipzen A."/>
            <person name="Lundell T."/>
            <person name="Morin E."/>
            <person name="Murat C."/>
            <person name="Sun H."/>
            <person name="Tunlid A."/>
            <person name="Henrissat B."/>
            <person name="Grigoriev I.V."/>
            <person name="Hibbett D.S."/>
            <person name="Martin F."/>
            <person name="Nordberg H.P."/>
            <person name="Cantor M.N."/>
            <person name="Hua S.X."/>
        </authorList>
    </citation>
    <scope>NUCLEOTIDE SEQUENCE [LARGE SCALE GENOMIC DNA]</scope>
    <source>
        <strain evidence="2 3">F 1598</strain>
    </source>
</reference>
<dbReference type="AlphaFoldDB" id="A0A0C3B7H3"/>
<dbReference type="EMBL" id="KN832995">
    <property type="protein sequence ID" value="KIM82183.1"/>
    <property type="molecule type" value="Genomic_DNA"/>
</dbReference>
<dbReference type="SUPFAM" id="SSF54909">
    <property type="entry name" value="Dimeric alpha+beta barrel"/>
    <property type="match status" value="1"/>
</dbReference>
<accession>A0A0C3B7H3</accession>
<reference evidence="3" key="2">
    <citation type="submission" date="2015-01" db="EMBL/GenBank/DDBJ databases">
        <title>Evolutionary Origins and Diversification of the Mycorrhizal Mutualists.</title>
        <authorList>
            <consortium name="DOE Joint Genome Institute"/>
            <consortium name="Mycorrhizal Genomics Consortium"/>
            <person name="Kohler A."/>
            <person name="Kuo A."/>
            <person name="Nagy L.G."/>
            <person name="Floudas D."/>
            <person name="Copeland A."/>
            <person name="Barry K.W."/>
            <person name="Cichocki N."/>
            <person name="Veneault-Fourrey C."/>
            <person name="LaButti K."/>
            <person name="Lindquist E.A."/>
            <person name="Lipzen A."/>
            <person name="Lundell T."/>
            <person name="Morin E."/>
            <person name="Murat C."/>
            <person name="Riley R."/>
            <person name="Ohm R."/>
            <person name="Sun H."/>
            <person name="Tunlid A."/>
            <person name="Henrissat B."/>
            <person name="Grigoriev I.V."/>
            <person name="Hibbett D.S."/>
            <person name="Martin F."/>
        </authorList>
    </citation>
    <scope>NUCLEOTIDE SEQUENCE [LARGE SCALE GENOMIC DNA]</scope>
    <source>
        <strain evidence="3">F 1598</strain>
    </source>
</reference>
<sequence length="205" mass="22962">MPTTLQIIRLVVNDAYKADPTLFDKLREGAAKTGVLHQRYGFEVENPDQLLWMLQTIDFNQGVEPKDTVWPAAEYGDFSEALARITLDEQKVYLPFEDLPREIVVAPVTSISIFILKEGVKVEEFAKLLDPFRANFISKVPGHHASAWSVDSTNDRKIFLFAGWDSVEAHTQLSATPEVAKHRSAASALLDDAQPPKSLHVKFNS</sequence>
<dbReference type="InterPro" id="IPR007138">
    <property type="entry name" value="ABM_dom"/>
</dbReference>
<dbReference type="OrthoDB" id="3830579at2759"/>
<dbReference type="Pfam" id="PF03992">
    <property type="entry name" value="ABM"/>
    <property type="match status" value="1"/>
</dbReference>
<protein>
    <recommendedName>
        <fullName evidence="1">ABM domain-containing protein</fullName>
    </recommendedName>
</protein>
<name>A0A0C3B7H3_PILCF</name>
<keyword evidence="3" id="KW-1185">Reference proteome</keyword>
<proteinExistence type="predicted"/>
<feature type="domain" description="ABM" evidence="1">
    <location>
        <begin position="121"/>
        <end position="182"/>
    </location>
</feature>
<dbReference type="Proteomes" id="UP000054166">
    <property type="component" value="Unassembled WGS sequence"/>
</dbReference>
<evidence type="ECO:0000313" key="3">
    <source>
        <dbReference type="Proteomes" id="UP000054166"/>
    </source>
</evidence>
<dbReference type="HOGENOM" id="CLU_1326827_0_0_1"/>
<organism evidence="2 3">
    <name type="scientific">Piloderma croceum (strain F 1598)</name>
    <dbReference type="NCBI Taxonomy" id="765440"/>
    <lineage>
        <taxon>Eukaryota</taxon>
        <taxon>Fungi</taxon>
        <taxon>Dikarya</taxon>
        <taxon>Basidiomycota</taxon>
        <taxon>Agaricomycotina</taxon>
        <taxon>Agaricomycetes</taxon>
        <taxon>Agaricomycetidae</taxon>
        <taxon>Atheliales</taxon>
        <taxon>Atheliaceae</taxon>
        <taxon>Piloderma</taxon>
    </lineage>
</organism>
<evidence type="ECO:0000313" key="2">
    <source>
        <dbReference type="EMBL" id="KIM82183.1"/>
    </source>
</evidence>